<dbReference type="Pfam" id="PF01522">
    <property type="entry name" value="Polysacc_deac_1"/>
    <property type="match status" value="1"/>
</dbReference>
<keyword evidence="4" id="KW-1185">Reference proteome</keyword>
<accession>A0ABV9GKD3</accession>
<organism evidence="3 4">
    <name type="scientific">Camelliibacillus cellulosilyticus</name>
    <dbReference type="NCBI Taxonomy" id="2174486"/>
    <lineage>
        <taxon>Bacteria</taxon>
        <taxon>Bacillati</taxon>
        <taxon>Bacillota</taxon>
        <taxon>Bacilli</taxon>
        <taxon>Bacillales</taxon>
        <taxon>Sporolactobacillaceae</taxon>
        <taxon>Camelliibacillus</taxon>
    </lineage>
</organism>
<dbReference type="InterPro" id="IPR002509">
    <property type="entry name" value="NODB_dom"/>
</dbReference>
<evidence type="ECO:0000259" key="2">
    <source>
        <dbReference type="PROSITE" id="PS51677"/>
    </source>
</evidence>
<dbReference type="RefSeq" id="WP_376844613.1">
    <property type="nucleotide sequence ID" value="NZ_JBHSFW010000001.1"/>
</dbReference>
<keyword evidence="3" id="KW-0378">Hydrolase</keyword>
<dbReference type="InterPro" id="IPR050248">
    <property type="entry name" value="Polysacc_deacetylase_ArnD"/>
</dbReference>
<feature type="region of interest" description="Disordered" evidence="1">
    <location>
        <begin position="71"/>
        <end position="115"/>
    </location>
</feature>
<dbReference type="GO" id="GO:0016787">
    <property type="term" value="F:hydrolase activity"/>
    <property type="evidence" value="ECO:0007669"/>
    <property type="project" value="UniProtKB-KW"/>
</dbReference>
<dbReference type="PANTHER" id="PTHR10587:SF125">
    <property type="entry name" value="POLYSACCHARIDE DEACETYLASE YHEN-RELATED"/>
    <property type="match status" value="1"/>
</dbReference>
<protein>
    <submittedName>
        <fullName evidence="3">Polysaccharide deacetylase family protein</fullName>
        <ecNumber evidence="3">3.-.-.-</ecNumber>
    </submittedName>
</protein>
<dbReference type="InterPro" id="IPR011330">
    <property type="entry name" value="Glyco_hydro/deAcase_b/a-brl"/>
</dbReference>
<evidence type="ECO:0000256" key="1">
    <source>
        <dbReference type="SAM" id="MobiDB-lite"/>
    </source>
</evidence>
<dbReference type="PROSITE" id="PS51677">
    <property type="entry name" value="NODB"/>
    <property type="match status" value="1"/>
</dbReference>
<sequence length="324" mass="37052">MKKKRQLNRKGKFAALIFSTLALFLLVGIIAVGKEKTSSSQKKAAIPFIHAEPLLSVLGTKKAFASSNLNHSIEQKKQQEKEEAQKKKEEEQRKEEQAIEQAHEKQATEQNKKDQKEKAIYLTFDDGPSPVANELLNILDQYKVKATFFMLGPRIQSEPSVVKRMVKEGFGVGLHGITHNAHEIYSSTQAPLDEMTADQEILQTVTGVHSELSRLPYGSIPYLTEDMRLLLHQHDFKIWDWNVDSKDWDFKNVRYVQKTINDIENIEKAGETPVVLMHDKPETIHYLPKLLNYLNQNGYKTKILTNNTPPLTFKCEGRCHSISR</sequence>
<dbReference type="SUPFAM" id="SSF88713">
    <property type="entry name" value="Glycoside hydrolase/deacetylase"/>
    <property type="match status" value="1"/>
</dbReference>
<evidence type="ECO:0000313" key="3">
    <source>
        <dbReference type="EMBL" id="MFC4617577.1"/>
    </source>
</evidence>
<dbReference type="EC" id="3.-.-.-" evidence="3"/>
<comment type="caution">
    <text evidence="3">The sequence shown here is derived from an EMBL/GenBank/DDBJ whole genome shotgun (WGS) entry which is preliminary data.</text>
</comment>
<reference evidence="4" key="1">
    <citation type="journal article" date="2019" name="Int. J. Syst. Evol. Microbiol.">
        <title>The Global Catalogue of Microorganisms (GCM) 10K type strain sequencing project: providing services to taxonomists for standard genome sequencing and annotation.</title>
        <authorList>
            <consortium name="The Broad Institute Genomics Platform"/>
            <consortium name="The Broad Institute Genome Sequencing Center for Infectious Disease"/>
            <person name="Wu L."/>
            <person name="Ma J."/>
        </authorList>
    </citation>
    <scope>NUCLEOTIDE SEQUENCE [LARGE SCALE GENOMIC DNA]</scope>
    <source>
        <strain evidence="4">CGMCC 1.16306</strain>
    </source>
</reference>
<dbReference type="EMBL" id="JBHSFW010000001">
    <property type="protein sequence ID" value="MFC4617577.1"/>
    <property type="molecule type" value="Genomic_DNA"/>
</dbReference>
<evidence type="ECO:0000313" key="4">
    <source>
        <dbReference type="Proteomes" id="UP001596022"/>
    </source>
</evidence>
<name>A0ABV9GKD3_9BACL</name>
<proteinExistence type="predicted"/>
<feature type="domain" description="NodB homology" evidence="2">
    <location>
        <begin position="118"/>
        <end position="302"/>
    </location>
</feature>
<dbReference type="PANTHER" id="PTHR10587">
    <property type="entry name" value="GLYCOSYL TRANSFERASE-RELATED"/>
    <property type="match status" value="1"/>
</dbReference>
<feature type="compositionally biased region" description="Basic and acidic residues" evidence="1">
    <location>
        <begin position="73"/>
        <end position="115"/>
    </location>
</feature>
<dbReference type="Proteomes" id="UP001596022">
    <property type="component" value="Unassembled WGS sequence"/>
</dbReference>
<dbReference type="Gene3D" id="3.20.20.370">
    <property type="entry name" value="Glycoside hydrolase/deacetylase"/>
    <property type="match status" value="1"/>
</dbReference>
<gene>
    <name evidence="3" type="ORF">ACFO4N_02395</name>
</gene>
<dbReference type="CDD" id="cd10944">
    <property type="entry name" value="CE4_SmPgdA_like"/>
    <property type="match status" value="1"/>
</dbReference>